<proteinExistence type="predicted"/>
<evidence type="ECO:0000313" key="2">
    <source>
        <dbReference type="Proteomes" id="UP000198748"/>
    </source>
</evidence>
<reference evidence="2" key="1">
    <citation type="submission" date="2016-10" db="EMBL/GenBank/DDBJ databases">
        <authorList>
            <person name="Varghese N."/>
            <person name="Submissions S."/>
        </authorList>
    </citation>
    <scope>NUCLEOTIDE SEQUENCE [LARGE SCALE GENOMIC DNA]</scope>
    <source>
        <strain evidence="2">DSM 25329</strain>
    </source>
</reference>
<name>A0A1G7WJ03_9BACT</name>
<dbReference type="RefSeq" id="WP_090156700.1">
    <property type="nucleotide sequence ID" value="NZ_FNAN01000022.1"/>
</dbReference>
<accession>A0A1G7WJ03</accession>
<dbReference type="OrthoDB" id="1287238at2"/>
<dbReference type="Proteomes" id="UP000198748">
    <property type="component" value="Unassembled WGS sequence"/>
</dbReference>
<dbReference type="EMBL" id="FNAN01000022">
    <property type="protein sequence ID" value="SDG71942.1"/>
    <property type="molecule type" value="Genomic_DNA"/>
</dbReference>
<organism evidence="1 2">
    <name type="scientific">Dyadobacter soli</name>
    <dbReference type="NCBI Taxonomy" id="659014"/>
    <lineage>
        <taxon>Bacteria</taxon>
        <taxon>Pseudomonadati</taxon>
        <taxon>Bacteroidota</taxon>
        <taxon>Cytophagia</taxon>
        <taxon>Cytophagales</taxon>
        <taxon>Spirosomataceae</taxon>
        <taxon>Dyadobacter</taxon>
    </lineage>
</organism>
<gene>
    <name evidence="1" type="ORF">SAMN04487996_12265</name>
</gene>
<evidence type="ECO:0000313" key="1">
    <source>
        <dbReference type="EMBL" id="SDG71942.1"/>
    </source>
</evidence>
<dbReference type="AlphaFoldDB" id="A0A1G7WJ03"/>
<protein>
    <submittedName>
        <fullName evidence="1">Uncharacterized protein</fullName>
    </submittedName>
</protein>
<sequence length="472" mass="52696">MIRLNGFEVYVPAKQSINYQLVNPHLLYDQIPSSQAEIPTFPAVRTNRAIFDYWEEPQAGSFLPEMHYEHFEGGELIREGFFLLTEASLETGYKGAFTDRLGLFFGDYQNLSLQEIDFGNLPLETPVLPEMLDVDGITKICCFPTIINESFYGSNGPAASYAGRINDYLQTVPETEGEYVDSPVVPMFFVGWVLERIGQITGTKITGSFLTHPVWSKLILANLREVENGQITVKNHLPPFSITGLILELRKIANLKFDFNSVEKTLKIDFWEDCLAAPTQVDWSNKATFGENKTPENNTRIQLSMIVDGNDAIAKDKPALLQDYISQEVPGSRNGIAKLDMRFSTMLTDPETGLAICKQEGQSSQFAQDAKPWGPRLLFWHGVSDLFPRALPTLGTISLFPASLAATCWKETIALRKRSFYLKKEFIITETDIAKLDFGNKCHVDGVDYIIAQLNVGVPVKGTAQALLIGGI</sequence>
<keyword evidence="2" id="KW-1185">Reference proteome</keyword>
<dbReference type="STRING" id="659014.SAMN04487996_12265"/>